<dbReference type="GO" id="GO:0016787">
    <property type="term" value="F:hydrolase activity"/>
    <property type="evidence" value="ECO:0007669"/>
    <property type="project" value="UniProtKB-KW"/>
</dbReference>
<keyword evidence="5" id="KW-1185">Reference proteome</keyword>
<dbReference type="EMBL" id="JBITGY010000005">
    <property type="protein sequence ID" value="MFI6499643.1"/>
    <property type="molecule type" value="Genomic_DNA"/>
</dbReference>
<keyword evidence="1" id="KW-0472">Membrane</keyword>
<protein>
    <submittedName>
        <fullName evidence="4">Alpha/beta fold hydrolase</fullName>
    </submittedName>
</protein>
<dbReference type="InterPro" id="IPR013595">
    <property type="entry name" value="Pept_S33_TAP-like_C"/>
</dbReference>
<feature type="transmembrane region" description="Helical" evidence="1">
    <location>
        <begin position="27"/>
        <end position="52"/>
    </location>
</feature>
<feature type="domain" description="Peptidase S33 tripeptidyl aminopeptidase-like C-terminal" evidence="3">
    <location>
        <begin position="640"/>
        <end position="725"/>
    </location>
</feature>
<dbReference type="InterPro" id="IPR000073">
    <property type="entry name" value="AB_hydrolase_1"/>
</dbReference>
<keyword evidence="4" id="KW-0378">Hydrolase</keyword>
<dbReference type="SUPFAM" id="SSF53474">
    <property type="entry name" value="alpha/beta-Hydrolases"/>
    <property type="match status" value="1"/>
</dbReference>
<feature type="transmembrane region" description="Helical" evidence="1">
    <location>
        <begin position="72"/>
        <end position="90"/>
    </location>
</feature>
<dbReference type="InterPro" id="IPR029058">
    <property type="entry name" value="AB_hydrolase_fold"/>
</dbReference>
<keyword evidence="1" id="KW-1133">Transmembrane helix</keyword>
<keyword evidence="1" id="KW-0812">Transmembrane</keyword>
<dbReference type="Gene3D" id="3.40.50.1820">
    <property type="entry name" value="alpha/beta hydrolase"/>
    <property type="match status" value="1"/>
</dbReference>
<sequence>MAERRGGVIGDAVAAEWLKFRTLRSNLWLLAASLLAVLVSTGVAVLTVRGFAGQDAAERMRFTSVGDGLGPGLPVAFFVMSVLGALTVTAEYGTGQIRTSLAAVPNRHVLLLAKATVLLGVGLVTGQVLAFLMHAGAMAALGGHAGFVLLDGQTLGTRLAEPGVLGGVLRSGLAIGLVTLVGLGVGAVVRATAGAMTVLIVALGVLPTAAATLPRPWNARIGAVLLERLVGEGLLVPGAALALLLAYPAAALGAGAVAIARRGSRSHPLIAASAATGVLLAAVVVIQPAQAEVFAWKPCQKELECGVVQVPVDWDKPAGRKIGIQVVRLAATGAHRRIGVLMALPGGPGGSGIEDLEKKGGAFAQIRDRFDVVSLLPRNGVEFGRIPQDCLVTPVEMRLPYSEKDFERQAAVNRRAAERCRAADPELFDNMDSASVARDVEAVRVALGEKQLSILGTSYGGVTATNYARMFPSRVRALAVDGAVNLLDRRVRYPVLENQLNRFADWCAATTDCALNGQDVRAIWKEVTVPDRRLPAKGRGVVYTGFDVQVAAAPHLVSPGDDRFRWKELAAAIALARSGDAAGFADYVRAGTRGTSRKPPMPVGASMTHCLDFTGLRDYAAVVEEKRRGEERSPNFPYLRLWHEMACAGWPSAATNPPRKMPATGLPPVLGVATWTEPDVDELIKHVPGSVTLRYEEHGHGLYLSAEPCVIGRVNRYLTRLELPRGTCS</sequence>
<name>A0ABW7YUQ0_9ACTN</name>
<feature type="transmembrane region" description="Helical" evidence="1">
    <location>
        <begin position="234"/>
        <end position="257"/>
    </location>
</feature>
<accession>A0ABW7YUQ0</accession>
<dbReference type="Pfam" id="PF08386">
    <property type="entry name" value="Abhydrolase_4"/>
    <property type="match status" value="1"/>
</dbReference>
<evidence type="ECO:0000256" key="1">
    <source>
        <dbReference type="SAM" id="Phobius"/>
    </source>
</evidence>
<feature type="transmembrane region" description="Helical" evidence="1">
    <location>
        <begin position="111"/>
        <end position="133"/>
    </location>
</feature>
<proteinExistence type="predicted"/>
<feature type="domain" description="AB hydrolase-1" evidence="2">
    <location>
        <begin position="425"/>
        <end position="523"/>
    </location>
</feature>
<dbReference type="Pfam" id="PF00561">
    <property type="entry name" value="Abhydrolase_1"/>
    <property type="match status" value="1"/>
</dbReference>
<evidence type="ECO:0000313" key="5">
    <source>
        <dbReference type="Proteomes" id="UP001612741"/>
    </source>
</evidence>
<evidence type="ECO:0000313" key="4">
    <source>
        <dbReference type="EMBL" id="MFI6499643.1"/>
    </source>
</evidence>
<comment type="caution">
    <text evidence="4">The sequence shown here is derived from an EMBL/GenBank/DDBJ whole genome shotgun (WGS) entry which is preliminary data.</text>
</comment>
<dbReference type="RefSeq" id="WP_397083084.1">
    <property type="nucleotide sequence ID" value="NZ_JBITGY010000005.1"/>
</dbReference>
<evidence type="ECO:0000259" key="3">
    <source>
        <dbReference type="Pfam" id="PF08386"/>
    </source>
</evidence>
<feature type="transmembrane region" description="Helical" evidence="1">
    <location>
        <begin position="269"/>
        <end position="289"/>
    </location>
</feature>
<dbReference type="Proteomes" id="UP001612741">
    <property type="component" value="Unassembled WGS sequence"/>
</dbReference>
<organism evidence="4 5">
    <name type="scientific">Nonomuraea typhae</name>
    <dbReference type="NCBI Taxonomy" id="2603600"/>
    <lineage>
        <taxon>Bacteria</taxon>
        <taxon>Bacillati</taxon>
        <taxon>Actinomycetota</taxon>
        <taxon>Actinomycetes</taxon>
        <taxon>Streptosporangiales</taxon>
        <taxon>Streptosporangiaceae</taxon>
        <taxon>Nonomuraea</taxon>
    </lineage>
</organism>
<feature type="transmembrane region" description="Helical" evidence="1">
    <location>
        <begin position="168"/>
        <end position="189"/>
    </location>
</feature>
<gene>
    <name evidence="4" type="ORF">ACIBG2_19805</name>
</gene>
<evidence type="ECO:0000259" key="2">
    <source>
        <dbReference type="Pfam" id="PF00561"/>
    </source>
</evidence>
<reference evidence="4 5" key="1">
    <citation type="submission" date="2024-10" db="EMBL/GenBank/DDBJ databases">
        <title>The Natural Products Discovery Center: Release of the First 8490 Sequenced Strains for Exploring Actinobacteria Biosynthetic Diversity.</title>
        <authorList>
            <person name="Kalkreuter E."/>
            <person name="Kautsar S.A."/>
            <person name="Yang D."/>
            <person name="Bader C.D."/>
            <person name="Teijaro C.N."/>
            <person name="Fluegel L."/>
            <person name="Davis C.M."/>
            <person name="Simpson J.R."/>
            <person name="Lauterbach L."/>
            <person name="Steele A.D."/>
            <person name="Gui C."/>
            <person name="Meng S."/>
            <person name="Li G."/>
            <person name="Viehrig K."/>
            <person name="Ye F."/>
            <person name="Su P."/>
            <person name="Kiefer A.F."/>
            <person name="Nichols A."/>
            <person name="Cepeda A.J."/>
            <person name="Yan W."/>
            <person name="Fan B."/>
            <person name="Jiang Y."/>
            <person name="Adhikari A."/>
            <person name="Zheng C.-J."/>
            <person name="Schuster L."/>
            <person name="Cowan T.M."/>
            <person name="Smanski M.J."/>
            <person name="Chevrette M.G."/>
            <person name="De Carvalho L.P.S."/>
            <person name="Shen B."/>
        </authorList>
    </citation>
    <scope>NUCLEOTIDE SEQUENCE [LARGE SCALE GENOMIC DNA]</scope>
    <source>
        <strain evidence="4 5">NPDC050545</strain>
    </source>
</reference>
<feature type="transmembrane region" description="Helical" evidence="1">
    <location>
        <begin position="196"/>
        <end position="214"/>
    </location>
</feature>